<gene>
    <name evidence="4" type="ORF">CJD50_12045</name>
</gene>
<name>A0A2A2MCG9_9GAMM</name>
<sequence length="319" mass="35490">MIGEERDSGVPVIGVLLPNRILLRVMSMTEELLALLAKHTFSSHEQTPFHTALPSVTLVRASNGRYPRYILHRPALCMVLQGTKRTVFGDIPFDYSAGQALVVTTTMPGVSRIIEADALHPYLGIIVEFDMVILRDVFIQLSQRPIQKNESSHAAFVVDTNESLYRCVLRGLRLLDTPDAIPVLHTGFMQELCYWLLTGPNGADIARVIMGDGHSAGVLSALALLRDKYTESLSLDALAKAANLSRSAFHRKFKDLTGMSPLDYQKQLRLLEARQLLLAHNNTAEAIAFQVGYNSPNQFSREYSRMFGLSPRKDALALR</sequence>
<evidence type="ECO:0000313" key="4">
    <source>
        <dbReference type="EMBL" id="PAV96428.1"/>
    </source>
</evidence>
<dbReference type="InterPro" id="IPR018060">
    <property type="entry name" value="HTH_AraC"/>
</dbReference>
<dbReference type="InterPro" id="IPR009057">
    <property type="entry name" value="Homeodomain-like_sf"/>
</dbReference>
<proteinExistence type="predicted"/>
<feature type="domain" description="HTH araC/xylS-type" evidence="3">
    <location>
        <begin position="219"/>
        <end position="317"/>
    </location>
</feature>
<evidence type="ECO:0000256" key="1">
    <source>
        <dbReference type="ARBA" id="ARBA00023015"/>
    </source>
</evidence>
<dbReference type="GO" id="GO:0043565">
    <property type="term" value="F:sequence-specific DNA binding"/>
    <property type="evidence" value="ECO:0007669"/>
    <property type="project" value="InterPro"/>
</dbReference>
<dbReference type="Pfam" id="PF12833">
    <property type="entry name" value="HTH_18"/>
    <property type="match status" value="1"/>
</dbReference>
<organism evidence="4 5">
    <name type="scientific">Hafnia paralvei</name>
    <dbReference type="NCBI Taxonomy" id="546367"/>
    <lineage>
        <taxon>Bacteria</taxon>
        <taxon>Pseudomonadati</taxon>
        <taxon>Pseudomonadota</taxon>
        <taxon>Gammaproteobacteria</taxon>
        <taxon>Enterobacterales</taxon>
        <taxon>Hafniaceae</taxon>
        <taxon>Hafnia</taxon>
    </lineage>
</organism>
<evidence type="ECO:0000259" key="3">
    <source>
        <dbReference type="PROSITE" id="PS01124"/>
    </source>
</evidence>
<dbReference type="GO" id="GO:0003700">
    <property type="term" value="F:DNA-binding transcription factor activity"/>
    <property type="evidence" value="ECO:0007669"/>
    <property type="project" value="InterPro"/>
</dbReference>
<dbReference type="Gene3D" id="1.10.10.60">
    <property type="entry name" value="Homeodomain-like"/>
    <property type="match status" value="2"/>
</dbReference>
<dbReference type="SUPFAM" id="SSF46689">
    <property type="entry name" value="Homeodomain-like"/>
    <property type="match status" value="2"/>
</dbReference>
<dbReference type="SMART" id="SM00342">
    <property type="entry name" value="HTH_ARAC"/>
    <property type="match status" value="1"/>
</dbReference>
<keyword evidence="5" id="KW-1185">Reference proteome</keyword>
<reference evidence="4 5" key="1">
    <citation type="submission" date="2017-08" db="EMBL/GenBank/DDBJ databases">
        <title>Draft Genome Sequence of Hafnia alvei CITHA-6 Isolated from Raw Bovine Milk.</title>
        <authorList>
            <person name="Culligan E.P."/>
            <person name="Mcsweeney A."/>
            <person name="O'Doherty C."/>
            <person name="Gleeson E."/>
            <person name="O'Riordan D."/>
            <person name="Sleator R.D."/>
        </authorList>
    </citation>
    <scope>NUCLEOTIDE SEQUENCE [LARGE SCALE GENOMIC DNA]</scope>
    <source>
        <strain evidence="4 5">CITHA-6</strain>
    </source>
</reference>
<evidence type="ECO:0000256" key="2">
    <source>
        <dbReference type="ARBA" id="ARBA00023163"/>
    </source>
</evidence>
<dbReference type="InterPro" id="IPR009594">
    <property type="entry name" value="Tscrpt_reg_HTH_AraC_N"/>
</dbReference>
<keyword evidence="2" id="KW-0804">Transcription</keyword>
<dbReference type="OrthoDB" id="34150at2"/>
<keyword evidence="1" id="KW-0805">Transcription regulation</keyword>
<dbReference type="AlphaFoldDB" id="A0A2A2MCG9"/>
<dbReference type="PANTHER" id="PTHR43436">
    <property type="entry name" value="ARAC-FAMILY TRANSCRIPTIONAL REGULATOR"/>
    <property type="match status" value="1"/>
</dbReference>
<comment type="caution">
    <text evidence="4">The sequence shown here is derived from an EMBL/GenBank/DDBJ whole genome shotgun (WGS) entry which is preliminary data.</text>
</comment>
<protein>
    <submittedName>
        <fullName evidence="4">AraC family transcriptional regulator</fullName>
    </submittedName>
</protein>
<dbReference type="Proteomes" id="UP000218796">
    <property type="component" value="Unassembled WGS sequence"/>
</dbReference>
<dbReference type="Pfam" id="PF06719">
    <property type="entry name" value="AraC_N"/>
    <property type="match status" value="1"/>
</dbReference>
<accession>A0A2A2MCG9</accession>
<dbReference type="PANTHER" id="PTHR43436:SF1">
    <property type="entry name" value="TRANSCRIPTIONAL REGULATORY PROTEIN"/>
    <property type="match status" value="1"/>
</dbReference>
<dbReference type="PROSITE" id="PS01124">
    <property type="entry name" value="HTH_ARAC_FAMILY_2"/>
    <property type="match status" value="1"/>
</dbReference>
<evidence type="ECO:0000313" key="5">
    <source>
        <dbReference type="Proteomes" id="UP000218796"/>
    </source>
</evidence>
<dbReference type="EMBL" id="NQMS01000004">
    <property type="protein sequence ID" value="PAV96428.1"/>
    <property type="molecule type" value="Genomic_DNA"/>
</dbReference>